<dbReference type="PANTHER" id="PTHR43775">
    <property type="entry name" value="FATTY ACID SYNTHASE"/>
    <property type="match status" value="1"/>
</dbReference>
<dbReference type="GO" id="GO:0006633">
    <property type="term" value="P:fatty acid biosynthetic process"/>
    <property type="evidence" value="ECO:0007669"/>
    <property type="project" value="InterPro"/>
</dbReference>
<dbReference type="PROSITE" id="PS00606">
    <property type="entry name" value="KS3_1"/>
    <property type="match status" value="1"/>
</dbReference>
<dbReference type="SUPFAM" id="SSF53901">
    <property type="entry name" value="Thiolase-like"/>
    <property type="match status" value="1"/>
</dbReference>
<dbReference type="PANTHER" id="PTHR43775:SF37">
    <property type="entry name" value="SI:DKEY-61P9.11"/>
    <property type="match status" value="1"/>
</dbReference>
<dbReference type="EMBL" id="JEMB01002769">
    <property type="protein sequence ID" value="KYF78570.1"/>
    <property type="molecule type" value="Genomic_DNA"/>
</dbReference>
<dbReference type="FunFam" id="3.40.47.10:FF:000019">
    <property type="entry name" value="Polyketide synthase type I"/>
    <property type="match status" value="1"/>
</dbReference>
<dbReference type="SMART" id="SM00827">
    <property type="entry name" value="PKS_AT"/>
    <property type="match status" value="1"/>
</dbReference>
<dbReference type="SMART" id="SM00823">
    <property type="entry name" value="PKS_PP"/>
    <property type="match status" value="1"/>
</dbReference>
<dbReference type="PROSITE" id="PS52004">
    <property type="entry name" value="KS3_2"/>
    <property type="match status" value="1"/>
</dbReference>
<dbReference type="Gene3D" id="3.30.70.250">
    <property type="entry name" value="Malonyl-CoA ACP transacylase, ACP-binding"/>
    <property type="match status" value="1"/>
</dbReference>
<dbReference type="InterPro" id="IPR032821">
    <property type="entry name" value="PKS_assoc"/>
</dbReference>
<reference evidence="7 8" key="1">
    <citation type="submission" date="2014-02" db="EMBL/GenBank/DDBJ databases">
        <title>The small core and large imbalanced accessory genome model reveals a collaborative survival strategy of Sorangium cellulosum strains in nature.</title>
        <authorList>
            <person name="Han K."/>
            <person name="Peng R."/>
            <person name="Blom J."/>
            <person name="Li Y.-Z."/>
        </authorList>
    </citation>
    <scope>NUCLEOTIDE SEQUENCE [LARGE SCALE GENOMIC DNA]</scope>
    <source>
        <strain evidence="7 8">So0011-07</strain>
    </source>
</reference>
<dbReference type="SMART" id="SM00825">
    <property type="entry name" value="PKS_KS"/>
    <property type="match status" value="1"/>
</dbReference>
<evidence type="ECO:0000256" key="1">
    <source>
        <dbReference type="ARBA" id="ARBA00022450"/>
    </source>
</evidence>
<dbReference type="SUPFAM" id="SSF55048">
    <property type="entry name" value="Probable ACP-binding domain of malonyl-CoA ACP transacylase"/>
    <property type="match status" value="1"/>
</dbReference>
<feature type="non-terminal residue" evidence="7">
    <location>
        <position position="1061"/>
    </location>
</feature>
<dbReference type="InterPro" id="IPR014030">
    <property type="entry name" value="Ketoacyl_synth_N"/>
</dbReference>
<dbReference type="InterPro" id="IPR020841">
    <property type="entry name" value="PKS_Beta-ketoAc_synthase_dom"/>
</dbReference>
<dbReference type="SUPFAM" id="SSF47336">
    <property type="entry name" value="ACP-like"/>
    <property type="match status" value="1"/>
</dbReference>
<dbReference type="AlphaFoldDB" id="A0A150REF4"/>
<protein>
    <submittedName>
        <fullName evidence="7">Uncharacterized protein</fullName>
    </submittedName>
</protein>
<dbReference type="Pfam" id="PF00109">
    <property type="entry name" value="ketoacyl-synt"/>
    <property type="match status" value="1"/>
</dbReference>
<dbReference type="GO" id="GO:0004315">
    <property type="term" value="F:3-oxoacyl-[acyl-carrier-protein] synthase activity"/>
    <property type="evidence" value="ECO:0007669"/>
    <property type="project" value="InterPro"/>
</dbReference>
<dbReference type="Pfam" id="PF16197">
    <property type="entry name" value="KAsynt_C_assoc"/>
    <property type="match status" value="1"/>
</dbReference>
<evidence type="ECO:0000259" key="6">
    <source>
        <dbReference type="PROSITE" id="PS52004"/>
    </source>
</evidence>
<gene>
    <name evidence="7" type="ORF">BE17_36405</name>
</gene>
<dbReference type="Gene3D" id="3.30.70.3290">
    <property type="match status" value="1"/>
</dbReference>
<organism evidence="7 8">
    <name type="scientific">Sorangium cellulosum</name>
    <name type="common">Polyangium cellulosum</name>
    <dbReference type="NCBI Taxonomy" id="56"/>
    <lineage>
        <taxon>Bacteria</taxon>
        <taxon>Pseudomonadati</taxon>
        <taxon>Myxococcota</taxon>
        <taxon>Polyangia</taxon>
        <taxon>Polyangiales</taxon>
        <taxon>Polyangiaceae</taxon>
        <taxon>Sorangium</taxon>
    </lineage>
</organism>
<dbReference type="InterPro" id="IPR036736">
    <property type="entry name" value="ACP-like_sf"/>
</dbReference>
<evidence type="ECO:0000256" key="2">
    <source>
        <dbReference type="ARBA" id="ARBA00022553"/>
    </source>
</evidence>
<dbReference type="Gene3D" id="3.40.47.10">
    <property type="match status" value="1"/>
</dbReference>
<evidence type="ECO:0000313" key="8">
    <source>
        <dbReference type="Proteomes" id="UP000075635"/>
    </source>
</evidence>
<dbReference type="InterPro" id="IPR014031">
    <property type="entry name" value="Ketoacyl_synth_C"/>
</dbReference>
<evidence type="ECO:0000256" key="3">
    <source>
        <dbReference type="ARBA" id="ARBA00022679"/>
    </source>
</evidence>
<name>A0A150REF4_SORCE</name>
<accession>A0A150REF4</accession>
<dbReference type="Pfam" id="PF22621">
    <property type="entry name" value="CurL-like_PKS_C"/>
    <property type="match status" value="1"/>
</dbReference>
<dbReference type="InterPro" id="IPR001227">
    <property type="entry name" value="Ac_transferase_dom_sf"/>
</dbReference>
<dbReference type="Gene3D" id="1.10.1200.10">
    <property type="entry name" value="ACP-like"/>
    <property type="match status" value="1"/>
</dbReference>
<dbReference type="Proteomes" id="UP000075635">
    <property type="component" value="Unassembled WGS sequence"/>
</dbReference>
<comment type="caution">
    <text evidence="7">The sequence shown here is derived from an EMBL/GenBank/DDBJ whole genome shotgun (WGS) entry which is preliminary data.</text>
</comment>
<dbReference type="InterPro" id="IPR009081">
    <property type="entry name" value="PP-bd_ACP"/>
</dbReference>
<dbReference type="InterPro" id="IPR018201">
    <property type="entry name" value="Ketoacyl_synth_AS"/>
</dbReference>
<feature type="domain" description="Ketosynthase family 3 (KS3)" evidence="6">
    <location>
        <begin position="97"/>
        <end position="523"/>
    </location>
</feature>
<dbReference type="SMART" id="SM01294">
    <property type="entry name" value="PKS_PP_betabranch"/>
    <property type="match status" value="1"/>
</dbReference>
<sequence length="1061" mass="110998">MNRPDASAIARWLVDDLATSLNVDASGLDTRERFRELGVDSARATALIARLGIWLERALPATLLWECPTIERLAERLGSEPSAMARAAEPKRSIGPKEPIAVIGMACRFPGGAATPDAFWNLLQTGGDAIREVPRDRWDIDRFYDANLASPGKTHARYGGFLDEIDRFDSAAFGISPREADHMDPQQRLVLELAWEAIEDAAIFPAALIGRAAGVFVGAMWTDYARLLDGDPSQIQQPTATGQDTSIVAARISYVLGLQGPSLTVNTACSSSLVALHLACQSLRAGESELALAGGVSLMLSPLSTIAMSKFGGLSADGRCKAFDARADGYGRGEGAGLVVLKRLSRALADGDRIYCVVADGAVNNDGFSNGLTAPNPSAQEAVLREAYERAGVDPAEVGYVETHGPGTLLGDPIEAGALGAVLGGARPADGPLRIGSVKTNIGHTEAAAGIAGLIKVALALHHRMLPPNLHFETPNPHIAFEALRLRVQRELEPWPGAPGKRRIAGVSSFGFGGTNCHMVLEEHPESAARLWTIAAESPDALRRSIVELAANGNQGSDAAGLAPTEPVVRLGSGAHRIAVVADSAATLRERLLERLDRLPEPASAAPRVVFVCPGQGAQSPRMGVALMRAQPVFRAKLEACDAVIRELAGWSVIEALCSGDPSMNRVDRVQPALFAVQVAYAALWRSLGIEPDAVVGASQGEVAACHIAGILTLEDAARVVCERSALLRELAPGGGMLLVGLPAGEALRAADEGDALAVASFTSPRSTLLAGDEGAVARALVRLSAAGIHTARVNVDYASHCPAMDPVARALPERLQGIRPRPGQVPMVSTVLAGERSAAPPPETGSPAYWARNLRQPVCLQQAIEALLADGPAALVELGPHPLLGRAIEETAARAGARALVVASGNRDRTEPETILEALASLHEAGVAIRAQTGRASHLLTVSAKNGEALRELAGHYAAALDGRPASRVADVCYTASTRRTHHPHRAAIVGGSGAELAARLASFAAGGAPPGVVAGRAPASVRKVVFVFPGQGGQWVGMGRELLEREPVFAEAIGECERA</sequence>
<keyword evidence="1" id="KW-0596">Phosphopantetheine</keyword>
<keyword evidence="3" id="KW-0808">Transferase</keyword>
<dbReference type="Pfam" id="PF02801">
    <property type="entry name" value="Ketoacyl-synt_C"/>
    <property type="match status" value="1"/>
</dbReference>
<dbReference type="InterPro" id="IPR014043">
    <property type="entry name" value="Acyl_transferase_dom"/>
</dbReference>
<dbReference type="Pfam" id="PF00698">
    <property type="entry name" value="Acyl_transf_1"/>
    <property type="match status" value="2"/>
</dbReference>
<dbReference type="InterPro" id="IPR016036">
    <property type="entry name" value="Malonyl_transacylase_ACP-bd"/>
</dbReference>
<evidence type="ECO:0000313" key="7">
    <source>
        <dbReference type="EMBL" id="KYF78570.1"/>
    </source>
</evidence>
<dbReference type="InterPro" id="IPR016039">
    <property type="entry name" value="Thiolase-like"/>
</dbReference>
<dbReference type="InterPro" id="IPR020806">
    <property type="entry name" value="PKS_PP-bd"/>
</dbReference>
<dbReference type="PROSITE" id="PS50075">
    <property type="entry name" value="CARRIER"/>
    <property type="match status" value="1"/>
</dbReference>
<evidence type="ECO:0000259" key="5">
    <source>
        <dbReference type="PROSITE" id="PS50075"/>
    </source>
</evidence>
<evidence type="ECO:0000256" key="4">
    <source>
        <dbReference type="ARBA" id="ARBA00054155"/>
    </source>
</evidence>
<dbReference type="CDD" id="cd00833">
    <property type="entry name" value="PKS"/>
    <property type="match status" value="1"/>
</dbReference>
<dbReference type="InterPro" id="IPR016035">
    <property type="entry name" value="Acyl_Trfase/lysoPLipase"/>
</dbReference>
<keyword evidence="2" id="KW-0597">Phosphoprotein</keyword>
<dbReference type="GO" id="GO:0004312">
    <property type="term" value="F:fatty acid synthase activity"/>
    <property type="evidence" value="ECO:0007669"/>
    <property type="project" value="TreeGrafter"/>
</dbReference>
<proteinExistence type="predicted"/>
<feature type="domain" description="Carrier" evidence="5">
    <location>
        <begin position="4"/>
        <end position="81"/>
    </location>
</feature>
<dbReference type="InterPro" id="IPR050091">
    <property type="entry name" value="PKS_NRPS_Biosynth_Enz"/>
</dbReference>
<dbReference type="Pfam" id="PF00550">
    <property type="entry name" value="PP-binding"/>
    <property type="match status" value="1"/>
</dbReference>
<dbReference type="Gene3D" id="3.40.366.10">
    <property type="entry name" value="Malonyl-Coenzyme A Acyl Carrier Protein, domain 2"/>
    <property type="match status" value="2"/>
</dbReference>
<dbReference type="GO" id="GO:0031177">
    <property type="term" value="F:phosphopantetheine binding"/>
    <property type="evidence" value="ECO:0007669"/>
    <property type="project" value="InterPro"/>
</dbReference>
<dbReference type="SUPFAM" id="SSF52151">
    <property type="entry name" value="FabD/lysophospholipase-like"/>
    <property type="match status" value="2"/>
</dbReference>
<comment type="function">
    <text evidence="4">Involved in production of the polyketide antibiotic thailandamide.</text>
</comment>